<dbReference type="Proteomes" id="UP001066276">
    <property type="component" value="Chromosome 11"/>
</dbReference>
<sequence>MLQASPPVLNQPAITTPGPTNKAQHLKVQSGPTYPRDPASGPNGQRHNMYLQGPPHPDKSSDPGGPPASTQTAQRGRHARQTKRGAGSATQAARPPIPGCAPQAGAVPLSLGGWPWPETAAKGPPQEALTTRLAPAGQQGLSPATRVSARKCTPARMVKQASAVGPPPAQPAPCSSPAATPKPGGRQQHPDNLEGSRSRGPSQHHHVRRNERLKP</sequence>
<dbReference type="EMBL" id="JANPWB010000015">
    <property type="protein sequence ID" value="KAJ1089509.1"/>
    <property type="molecule type" value="Genomic_DNA"/>
</dbReference>
<evidence type="ECO:0000313" key="3">
    <source>
        <dbReference type="Proteomes" id="UP001066276"/>
    </source>
</evidence>
<dbReference type="AlphaFoldDB" id="A0AAV7LGD9"/>
<feature type="region of interest" description="Disordered" evidence="1">
    <location>
        <begin position="1"/>
        <end position="215"/>
    </location>
</feature>
<feature type="compositionally biased region" description="Low complexity" evidence="1">
    <location>
        <begin position="172"/>
        <end position="183"/>
    </location>
</feature>
<gene>
    <name evidence="2" type="ORF">NDU88_002660</name>
</gene>
<evidence type="ECO:0000313" key="2">
    <source>
        <dbReference type="EMBL" id="KAJ1089509.1"/>
    </source>
</evidence>
<reference evidence="2" key="1">
    <citation type="journal article" date="2022" name="bioRxiv">
        <title>Sequencing and chromosome-scale assembly of the giantPleurodeles waltlgenome.</title>
        <authorList>
            <person name="Brown T."/>
            <person name="Elewa A."/>
            <person name="Iarovenko S."/>
            <person name="Subramanian E."/>
            <person name="Araus A.J."/>
            <person name="Petzold A."/>
            <person name="Susuki M."/>
            <person name="Suzuki K.-i.T."/>
            <person name="Hayashi T."/>
            <person name="Toyoda A."/>
            <person name="Oliveira C."/>
            <person name="Osipova E."/>
            <person name="Leigh N.D."/>
            <person name="Simon A."/>
            <person name="Yun M.H."/>
        </authorList>
    </citation>
    <scope>NUCLEOTIDE SEQUENCE</scope>
    <source>
        <strain evidence="2">20211129_DDA</strain>
        <tissue evidence="2">Liver</tissue>
    </source>
</reference>
<comment type="caution">
    <text evidence="2">The sequence shown here is derived from an EMBL/GenBank/DDBJ whole genome shotgun (WGS) entry which is preliminary data.</text>
</comment>
<name>A0AAV7LGD9_PLEWA</name>
<feature type="compositionally biased region" description="Basic and acidic residues" evidence="1">
    <location>
        <begin position="188"/>
        <end position="197"/>
    </location>
</feature>
<keyword evidence="3" id="KW-1185">Reference proteome</keyword>
<evidence type="ECO:0000256" key="1">
    <source>
        <dbReference type="SAM" id="MobiDB-lite"/>
    </source>
</evidence>
<protein>
    <submittedName>
        <fullName evidence="2">Uncharacterized protein</fullName>
    </submittedName>
</protein>
<feature type="compositionally biased region" description="Polar residues" evidence="1">
    <location>
        <begin position="12"/>
        <end position="23"/>
    </location>
</feature>
<proteinExistence type="predicted"/>
<organism evidence="2 3">
    <name type="scientific">Pleurodeles waltl</name>
    <name type="common">Iberian ribbed newt</name>
    <dbReference type="NCBI Taxonomy" id="8319"/>
    <lineage>
        <taxon>Eukaryota</taxon>
        <taxon>Metazoa</taxon>
        <taxon>Chordata</taxon>
        <taxon>Craniata</taxon>
        <taxon>Vertebrata</taxon>
        <taxon>Euteleostomi</taxon>
        <taxon>Amphibia</taxon>
        <taxon>Batrachia</taxon>
        <taxon>Caudata</taxon>
        <taxon>Salamandroidea</taxon>
        <taxon>Salamandridae</taxon>
        <taxon>Pleurodelinae</taxon>
        <taxon>Pleurodeles</taxon>
    </lineage>
</organism>
<accession>A0AAV7LGD9</accession>